<dbReference type="AlphaFoldDB" id="A0A6J8CCR7"/>
<reference evidence="1 2" key="1">
    <citation type="submission" date="2020-06" db="EMBL/GenBank/DDBJ databases">
        <authorList>
            <person name="Li R."/>
            <person name="Bekaert M."/>
        </authorList>
    </citation>
    <scope>NUCLEOTIDE SEQUENCE [LARGE SCALE GENOMIC DNA]</scope>
    <source>
        <strain evidence="2">wild</strain>
    </source>
</reference>
<accession>A0A6J8CCR7</accession>
<dbReference type="OrthoDB" id="6117260at2759"/>
<name>A0A6J8CCR7_MYTCO</name>
<proteinExistence type="predicted"/>
<dbReference type="EMBL" id="CACVKT020005120">
    <property type="protein sequence ID" value="CAC5393282.1"/>
    <property type="molecule type" value="Genomic_DNA"/>
</dbReference>
<gene>
    <name evidence="1" type="ORF">MCOR_28152</name>
</gene>
<dbReference type="Proteomes" id="UP000507470">
    <property type="component" value="Unassembled WGS sequence"/>
</dbReference>
<evidence type="ECO:0000313" key="1">
    <source>
        <dbReference type="EMBL" id="CAC5393282.1"/>
    </source>
</evidence>
<dbReference type="PANTHER" id="PTHR47018">
    <property type="entry name" value="CXC DOMAIN-CONTAINING PROTEIN-RELATED"/>
    <property type="match status" value="1"/>
</dbReference>
<keyword evidence="2" id="KW-1185">Reference proteome</keyword>
<protein>
    <submittedName>
        <fullName evidence="1">Uncharacterized protein</fullName>
    </submittedName>
</protein>
<sequence length="177" mass="19793">MTAGCFFCGNVADDLYVASTFMIDRRVRECELELQDTVLLAKLSAGDLISLEAKKYLAQLGVVMEGMINTTHLNNWILAVIADLQEHKQGRFILLIFNEDVGEVLKEATSDSLDDEGIIIAKAAKIIRRHMLDTKNSLTGYSMTDVNMNQFHSLFFSLVRMILSGPYIETHGSLSEE</sequence>
<organism evidence="1 2">
    <name type="scientific">Mytilus coruscus</name>
    <name type="common">Sea mussel</name>
    <dbReference type="NCBI Taxonomy" id="42192"/>
    <lineage>
        <taxon>Eukaryota</taxon>
        <taxon>Metazoa</taxon>
        <taxon>Spiralia</taxon>
        <taxon>Lophotrochozoa</taxon>
        <taxon>Mollusca</taxon>
        <taxon>Bivalvia</taxon>
        <taxon>Autobranchia</taxon>
        <taxon>Pteriomorphia</taxon>
        <taxon>Mytilida</taxon>
        <taxon>Mytiloidea</taxon>
        <taxon>Mytilidae</taxon>
        <taxon>Mytilinae</taxon>
        <taxon>Mytilus</taxon>
    </lineage>
</organism>
<evidence type="ECO:0000313" key="2">
    <source>
        <dbReference type="Proteomes" id="UP000507470"/>
    </source>
</evidence>